<proteinExistence type="predicted"/>
<protein>
    <submittedName>
        <fullName evidence="1">495_t:CDS:1</fullName>
    </submittedName>
</protein>
<dbReference type="AlphaFoldDB" id="A0A9N8YHT7"/>
<gene>
    <name evidence="1" type="ORF">DEBURN_LOCUS90</name>
</gene>
<dbReference type="EMBL" id="CAJVPK010000003">
    <property type="protein sequence ID" value="CAG8432762.1"/>
    <property type="molecule type" value="Genomic_DNA"/>
</dbReference>
<evidence type="ECO:0000313" key="1">
    <source>
        <dbReference type="EMBL" id="CAG8432762.1"/>
    </source>
</evidence>
<organism evidence="1 2">
    <name type="scientific">Diversispora eburnea</name>
    <dbReference type="NCBI Taxonomy" id="1213867"/>
    <lineage>
        <taxon>Eukaryota</taxon>
        <taxon>Fungi</taxon>
        <taxon>Fungi incertae sedis</taxon>
        <taxon>Mucoromycota</taxon>
        <taxon>Glomeromycotina</taxon>
        <taxon>Glomeromycetes</taxon>
        <taxon>Diversisporales</taxon>
        <taxon>Diversisporaceae</taxon>
        <taxon>Diversispora</taxon>
    </lineage>
</organism>
<sequence>MQSAPLQLRKVRLNQAREHLLAFQEEKIEVSEDMKPIVIAEKYLKAERKLPVSIQDLIMGPNSYYTADLTIHGSNSEGNAQPFKFTLRSKYFPKRQDGTIAMLTLRYLRTNQNNIVPDIIISFGTSPLHYNTMEFLTNTVGVPPANITGFGFIATACNAPGILNYQLHIPAIELFNGSLGGAINGFYLDL</sequence>
<keyword evidence="2" id="KW-1185">Reference proteome</keyword>
<dbReference type="Proteomes" id="UP000789706">
    <property type="component" value="Unassembled WGS sequence"/>
</dbReference>
<reference evidence="1" key="1">
    <citation type="submission" date="2021-06" db="EMBL/GenBank/DDBJ databases">
        <authorList>
            <person name="Kallberg Y."/>
            <person name="Tangrot J."/>
            <person name="Rosling A."/>
        </authorList>
    </citation>
    <scope>NUCLEOTIDE SEQUENCE</scope>
    <source>
        <strain evidence="1">AZ414A</strain>
    </source>
</reference>
<accession>A0A9N8YHT7</accession>
<comment type="caution">
    <text evidence="1">The sequence shown here is derived from an EMBL/GenBank/DDBJ whole genome shotgun (WGS) entry which is preliminary data.</text>
</comment>
<name>A0A9N8YHT7_9GLOM</name>
<dbReference type="OrthoDB" id="2331315at2759"/>
<evidence type="ECO:0000313" key="2">
    <source>
        <dbReference type="Proteomes" id="UP000789706"/>
    </source>
</evidence>